<feature type="region of interest" description="Disordered" evidence="1">
    <location>
        <begin position="1"/>
        <end position="28"/>
    </location>
</feature>
<organism evidence="2 3">
    <name type="scientific">Stylosanthes scabra</name>
    <dbReference type="NCBI Taxonomy" id="79078"/>
    <lineage>
        <taxon>Eukaryota</taxon>
        <taxon>Viridiplantae</taxon>
        <taxon>Streptophyta</taxon>
        <taxon>Embryophyta</taxon>
        <taxon>Tracheophyta</taxon>
        <taxon>Spermatophyta</taxon>
        <taxon>Magnoliopsida</taxon>
        <taxon>eudicotyledons</taxon>
        <taxon>Gunneridae</taxon>
        <taxon>Pentapetalae</taxon>
        <taxon>rosids</taxon>
        <taxon>fabids</taxon>
        <taxon>Fabales</taxon>
        <taxon>Fabaceae</taxon>
        <taxon>Papilionoideae</taxon>
        <taxon>50 kb inversion clade</taxon>
        <taxon>dalbergioids sensu lato</taxon>
        <taxon>Dalbergieae</taxon>
        <taxon>Pterocarpus clade</taxon>
        <taxon>Stylosanthes</taxon>
    </lineage>
</organism>
<evidence type="ECO:0000313" key="3">
    <source>
        <dbReference type="Proteomes" id="UP001341840"/>
    </source>
</evidence>
<name>A0ABU6RMW7_9FABA</name>
<protein>
    <submittedName>
        <fullName evidence="2">Uncharacterized protein</fullName>
    </submittedName>
</protein>
<gene>
    <name evidence="2" type="ORF">PIB30_066571</name>
</gene>
<reference evidence="2 3" key="1">
    <citation type="journal article" date="2023" name="Plants (Basel)">
        <title>Bridging the Gap: Combining Genomics and Transcriptomics Approaches to Understand Stylosanthes scabra, an Orphan Legume from the Brazilian Caatinga.</title>
        <authorList>
            <person name="Ferreira-Neto J.R.C."/>
            <person name="da Silva M.D."/>
            <person name="Binneck E."/>
            <person name="de Melo N.F."/>
            <person name="da Silva R.H."/>
            <person name="de Melo A.L.T.M."/>
            <person name="Pandolfi V."/>
            <person name="Bustamante F.O."/>
            <person name="Brasileiro-Vidal A.C."/>
            <person name="Benko-Iseppon A.M."/>
        </authorList>
    </citation>
    <scope>NUCLEOTIDE SEQUENCE [LARGE SCALE GENOMIC DNA]</scope>
    <source>
        <tissue evidence="2">Leaves</tissue>
    </source>
</reference>
<proteinExistence type="predicted"/>
<keyword evidence="3" id="KW-1185">Reference proteome</keyword>
<dbReference type="Proteomes" id="UP001341840">
    <property type="component" value="Unassembled WGS sequence"/>
</dbReference>
<evidence type="ECO:0000256" key="1">
    <source>
        <dbReference type="SAM" id="MobiDB-lite"/>
    </source>
</evidence>
<sequence>MGLIVHSSTVQNGGDPATTSTGSSTAELPPSLSQLRVNAMWVFLVLWLAFAMTTGNDGGDDSSSAGVVGVREGWSQFFTSWLAVEKVDDLESLMSDIDW</sequence>
<dbReference type="EMBL" id="JASCZI010030889">
    <property type="protein sequence ID" value="MED6125219.1"/>
    <property type="molecule type" value="Genomic_DNA"/>
</dbReference>
<comment type="caution">
    <text evidence="2">The sequence shown here is derived from an EMBL/GenBank/DDBJ whole genome shotgun (WGS) entry which is preliminary data.</text>
</comment>
<accession>A0ABU6RMW7</accession>
<evidence type="ECO:0000313" key="2">
    <source>
        <dbReference type="EMBL" id="MED6125219.1"/>
    </source>
</evidence>